<evidence type="ECO:0000259" key="1">
    <source>
        <dbReference type="PROSITE" id="PS50930"/>
    </source>
</evidence>
<dbReference type="SMART" id="SM00850">
    <property type="entry name" value="LytTR"/>
    <property type="match status" value="1"/>
</dbReference>
<protein>
    <submittedName>
        <fullName evidence="2">LytTr DNA-binding domain-containing protein</fullName>
    </submittedName>
</protein>
<keyword evidence="2" id="KW-0238">DNA-binding</keyword>
<dbReference type="PROSITE" id="PS50930">
    <property type="entry name" value="HTH_LYTTR"/>
    <property type="match status" value="1"/>
</dbReference>
<dbReference type="InterPro" id="IPR007492">
    <property type="entry name" value="LytTR_DNA-bd_dom"/>
</dbReference>
<keyword evidence="3" id="KW-1185">Reference proteome</keyword>
<dbReference type="Pfam" id="PF04397">
    <property type="entry name" value="LytTR"/>
    <property type="match status" value="1"/>
</dbReference>
<evidence type="ECO:0000313" key="2">
    <source>
        <dbReference type="EMBL" id="TCN26508.1"/>
    </source>
</evidence>
<accession>A0A4R2BHD4</accession>
<organism evidence="2 3">
    <name type="scientific">Mesobacillus foraminis</name>
    <dbReference type="NCBI Taxonomy" id="279826"/>
    <lineage>
        <taxon>Bacteria</taxon>
        <taxon>Bacillati</taxon>
        <taxon>Bacillota</taxon>
        <taxon>Bacilli</taxon>
        <taxon>Bacillales</taxon>
        <taxon>Bacillaceae</taxon>
        <taxon>Mesobacillus</taxon>
    </lineage>
</organism>
<reference evidence="2 3" key="1">
    <citation type="journal article" date="2015" name="Stand. Genomic Sci.">
        <title>Genomic Encyclopedia of Bacterial and Archaeal Type Strains, Phase III: the genomes of soil and plant-associated and newly described type strains.</title>
        <authorList>
            <person name="Whitman W.B."/>
            <person name="Woyke T."/>
            <person name="Klenk H.P."/>
            <person name="Zhou Y."/>
            <person name="Lilburn T.G."/>
            <person name="Beck B.J."/>
            <person name="De Vos P."/>
            <person name="Vandamme P."/>
            <person name="Eisen J.A."/>
            <person name="Garrity G."/>
            <person name="Hugenholtz P."/>
            <person name="Kyrpides N.C."/>
        </authorList>
    </citation>
    <scope>NUCLEOTIDE SEQUENCE [LARGE SCALE GENOMIC DNA]</scope>
    <source>
        <strain evidence="2 3">CV53</strain>
    </source>
</reference>
<proteinExistence type="predicted"/>
<dbReference type="RefSeq" id="WP_132002729.1">
    <property type="nucleotide sequence ID" value="NZ_JABUHM010000002.1"/>
</dbReference>
<feature type="domain" description="HTH LytTR-type" evidence="1">
    <location>
        <begin position="74"/>
        <end position="146"/>
    </location>
</feature>
<dbReference type="Gene3D" id="2.40.50.1020">
    <property type="entry name" value="LytTr DNA-binding domain"/>
    <property type="match status" value="1"/>
</dbReference>
<dbReference type="EMBL" id="SLVV01000003">
    <property type="protein sequence ID" value="TCN26508.1"/>
    <property type="molecule type" value="Genomic_DNA"/>
</dbReference>
<gene>
    <name evidence="2" type="ORF">EV146_10329</name>
</gene>
<dbReference type="GO" id="GO:0003677">
    <property type="term" value="F:DNA binding"/>
    <property type="evidence" value="ECO:0007669"/>
    <property type="project" value="UniProtKB-KW"/>
</dbReference>
<name>A0A4R2BHD4_9BACI</name>
<dbReference type="Proteomes" id="UP000295689">
    <property type="component" value="Unassembled WGS sequence"/>
</dbReference>
<evidence type="ECO:0000313" key="3">
    <source>
        <dbReference type="Proteomes" id="UP000295689"/>
    </source>
</evidence>
<comment type="caution">
    <text evidence="2">The sequence shown here is derived from an EMBL/GenBank/DDBJ whole genome shotgun (WGS) entry which is preliminary data.</text>
</comment>
<dbReference type="AlphaFoldDB" id="A0A4R2BHD4"/>
<sequence length="146" mass="16924">MKLNFIWDKGRAMDEIEIIANPVNKEKLVSLKDGLCSNITLNVLNPKNNRKLRINIQQVEVIESLGHLSKVILVNNEEYLLQKRLKELQVLEANGLYRINNSTILNLSQVASFRSGEYARLEVFTKNNKKYLVSRHYAKLIREELS</sequence>